<sequence length="108" mass="12360">MSSPSEKSFQQHATSAEKQPGLHQLQSSGACTSWTLQERVARSPYRPAALVVVELFFISTYVYILSFVMLDENERNMYVDFIIALMSQGVEKLWKKVQKLADESDIQR</sequence>
<accession>A0A8H7EEN0</accession>
<organism evidence="3 4">
    <name type="scientific">Alternaria burnsii</name>
    <dbReference type="NCBI Taxonomy" id="1187904"/>
    <lineage>
        <taxon>Eukaryota</taxon>
        <taxon>Fungi</taxon>
        <taxon>Dikarya</taxon>
        <taxon>Ascomycota</taxon>
        <taxon>Pezizomycotina</taxon>
        <taxon>Dothideomycetes</taxon>
        <taxon>Pleosporomycetidae</taxon>
        <taxon>Pleosporales</taxon>
        <taxon>Pleosporineae</taxon>
        <taxon>Pleosporaceae</taxon>
        <taxon>Alternaria</taxon>
        <taxon>Alternaria sect. Alternaria</taxon>
    </lineage>
</organism>
<gene>
    <name evidence="3" type="ORF">GT037_006514</name>
</gene>
<feature type="transmembrane region" description="Helical" evidence="2">
    <location>
        <begin position="48"/>
        <end position="70"/>
    </location>
</feature>
<reference evidence="3" key="2">
    <citation type="submission" date="2020-08" db="EMBL/GenBank/DDBJ databases">
        <title>Draft Genome Sequence of Cumin Blight Pathogen Alternaria burnsii.</title>
        <authorList>
            <person name="Feng Z."/>
        </authorList>
    </citation>
    <scope>NUCLEOTIDE SEQUENCE</scope>
    <source>
        <strain evidence="3">CBS107.38</strain>
    </source>
</reference>
<keyword evidence="2" id="KW-0812">Transmembrane</keyword>
<evidence type="ECO:0000313" key="4">
    <source>
        <dbReference type="Proteomes" id="UP000596902"/>
    </source>
</evidence>
<dbReference type="RefSeq" id="XP_038786058.1">
    <property type="nucleotide sequence ID" value="XM_038931561.1"/>
</dbReference>
<proteinExistence type="predicted"/>
<name>A0A8H7EEN0_9PLEO</name>
<dbReference type="AlphaFoldDB" id="A0A8H7EEN0"/>
<keyword evidence="4" id="KW-1185">Reference proteome</keyword>
<dbReference type="PROSITE" id="PS51257">
    <property type="entry name" value="PROKAR_LIPOPROTEIN"/>
    <property type="match status" value="1"/>
</dbReference>
<keyword evidence="2" id="KW-0472">Membrane</keyword>
<dbReference type="GeneID" id="62204739"/>
<protein>
    <submittedName>
        <fullName evidence="3">Uncharacterized protein</fullName>
    </submittedName>
</protein>
<feature type="compositionally biased region" description="Polar residues" evidence="1">
    <location>
        <begin position="1"/>
        <end position="17"/>
    </location>
</feature>
<feature type="region of interest" description="Disordered" evidence="1">
    <location>
        <begin position="1"/>
        <end position="26"/>
    </location>
</feature>
<dbReference type="EMBL" id="JAAABM010000008">
    <property type="protein sequence ID" value="KAF7675795.1"/>
    <property type="molecule type" value="Genomic_DNA"/>
</dbReference>
<evidence type="ECO:0000256" key="2">
    <source>
        <dbReference type="SAM" id="Phobius"/>
    </source>
</evidence>
<evidence type="ECO:0000313" key="3">
    <source>
        <dbReference type="EMBL" id="KAF7675795.1"/>
    </source>
</evidence>
<evidence type="ECO:0000256" key="1">
    <source>
        <dbReference type="SAM" id="MobiDB-lite"/>
    </source>
</evidence>
<keyword evidence="2" id="KW-1133">Transmembrane helix</keyword>
<dbReference type="Proteomes" id="UP000596902">
    <property type="component" value="Unassembled WGS sequence"/>
</dbReference>
<reference evidence="3" key="1">
    <citation type="submission" date="2020-01" db="EMBL/GenBank/DDBJ databases">
        <authorList>
            <person name="Feng Z.H.Z."/>
        </authorList>
    </citation>
    <scope>NUCLEOTIDE SEQUENCE</scope>
    <source>
        <strain evidence="3">CBS107.38</strain>
    </source>
</reference>
<comment type="caution">
    <text evidence="3">The sequence shown here is derived from an EMBL/GenBank/DDBJ whole genome shotgun (WGS) entry which is preliminary data.</text>
</comment>